<dbReference type="OrthoDB" id="2800934at2759"/>
<accession>A0A8E2DUX1</accession>
<evidence type="ECO:0000313" key="2">
    <source>
        <dbReference type="EMBL" id="OCH96029.1"/>
    </source>
</evidence>
<dbReference type="AlphaFoldDB" id="A0A8E2DUX1"/>
<feature type="region of interest" description="Disordered" evidence="1">
    <location>
        <begin position="211"/>
        <end position="278"/>
    </location>
</feature>
<proteinExistence type="predicted"/>
<name>A0A8E2DUX1_9APHY</name>
<dbReference type="EMBL" id="KV722332">
    <property type="protein sequence ID" value="OCH96029.1"/>
    <property type="molecule type" value="Genomic_DNA"/>
</dbReference>
<organism evidence="2 3">
    <name type="scientific">Obba rivulosa</name>
    <dbReference type="NCBI Taxonomy" id="1052685"/>
    <lineage>
        <taxon>Eukaryota</taxon>
        <taxon>Fungi</taxon>
        <taxon>Dikarya</taxon>
        <taxon>Basidiomycota</taxon>
        <taxon>Agaricomycotina</taxon>
        <taxon>Agaricomycetes</taxon>
        <taxon>Polyporales</taxon>
        <taxon>Gelatoporiaceae</taxon>
        <taxon>Obba</taxon>
    </lineage>
</organism>
<evidence type="ECO:0000256" key="1">
    <source>
        <dbReference type="SAM" id="MobiDB-lite"/>
    </source>
</evidence>
<protein>
    <submittedName>
        <fullName evidence="2">Uncharacterized protein</fullName>
    </submittedName>
</protein>
<evidence type="ECO:0000313" key="3">
    <source>
        <dbReference type="Proteomes" id="UP000250043"/>
    </source>
</evidence>
<keyword evidence="3" id="KW-1185">Reference proteome</keyword>
<dbReference type="Proteomes" id="UP000250043">
    <property type="component" value="Unassembled WGS sequence"/>
</dbReference>
<gene>
    <name evidence="2" type="ORF">OBBRIDRAFT_822387</name>
</gene>
<sequence>MSSQASSSTCPAFKHREHFSRSSGKGGWYCNICTSANRAKQESMNAASAIRHERYSKLHARRVDEVELRNWNMGTGWEAGWKDDWRNNGDSGWGYMATSTGWFVDPAAEKLKGFITFWQDGICAAERGEGIGNLGEFLDNLEAAIKAKAEEVEEELSKPKANAVATNPWTKNQSGWGANDDLGSWGVRANSQAWEDDGDGWGAGVRNWGDDEGDAWGDANDRPAAASPGDAWGMPERKTGGWGESGNTTTPWGTTPEHAGGGWGNTGGQDQASDDGSCPDREQFTFVERIARKNAADAAKKRRMHQFIKMPTEAKVQKIMEMVHYLHSLQRSA</sequence>
<reference evidence="2 3" key="1">
    <citation type="submission" date="2016-07" db="EMBL/GenBank/DDBJ databases">
        <title>Draft genome of the white-rot fungus Obba rivulosa 3A-2.</title>
        <authorList>
            <consortium name="DOE Joint Genome Institute"/>
            <person name="Miettinen O."/>
            <person name="Riley R."/>
            <person name="Acob R."/>
            <person name="Barry K."/>
            <person name="Cullen D."/>
            <person name="De Vries R."/>
            <person name="Hainaut M."/>
            <person name="Hatakka A."/>
            <person name="Henrissat B."/>
            <person name="Hilden K."/>
            <person name="Kuo R."/>
            <person name="Labutti K."/>
            <person name="Lipzen A."/>
            <person name="Makela M.R."/>
            <person name="Sandor L."/>
            <person name="Spatafora J.W."/>
            <person name="Grigoriev I.V."/>
            <person name="Hibbett D.S."/>
        </authorList>
    </citation>
    <scope>NUCLEOTIDE SEQUENCE [LARGE SCALE GENOMIC DNA]</scope>
    <source>
        <strain evidence="2 3">3A-2</strain>
    </source>
</reference>